<dbReference type="KEGG" id="qsa:O6P43_004828"/>
<evidence type="ECO:0000313" key="2">
    <source>
        <dbReference type="EMBL" id="KAJ7974812.1"/>
    </source>
</evidence>
<accession>A0AAD7VGB5</accession>
<feature type="compositionally biased region" description="Low complexity" evidence="1">
    <location>
        <begin position="866"/>
        <end position="885"/>
    </location>
</feature>
<comment type="caution">
    <text evidence="2">The sequence shown here is derived from an EMBL/GenBank/DDBJ whole genome shotgun (WGS) entry which is preliminary data.</text>
</comment>
<feature type="compositionally biased region" description="Polar residues" evidence="1">
    <location>
        <begin position="1213"/>
        <end position="1231"/>
    </location>
</feature>
<dbReference type="EMBL" id="JARAOO010000003">
    <property type="protein sequence ID" value="KAJ7974812.1"/>
    <property type="molecule type" value="Genomic_DNA"/>
</dbReference>
<feature type="compositionally biased region" description="Low complexity" evidence="1">
    <location>
        <begin position="757"/>
        <end position="770"/>
    </location>
</feature>
<dbReference type="GO" id="GO:0016973">
    <property type="term" value="P:poly(A)+ mRNA export from nucleus"/>
    <property type="evidence" value="ECO:0007669"/>
    <property type="project" value="TreeGrafter"/>
</dbReference>
<feature type="region of interest" description="Disordered" evidence="1">
    <location>
        <begin position="1"/>
        <end position="45"/>
    </location>
</feature>
<feature type="region of interest" description="Disordered" evidence="1">
    <location>
        <begin position="750"/>
        <end position="778"/>
    </location>
</feature>
<feature type="region of interest" description="Disordered" evidence="1">
    <location>
        <begin position="1213"/>
        <end position="1263"/>
    </location>
</feature>
<proteinExistence type="predicted"/>
<evidence type="ECO:0000313" key="3">
    <source>
        <dbReference type="Proteomes" id="UP001163823"/>
    </source>
</evidence>
<gene>
    <name evidence="2" type="ORF">O6P43_004828</name>
</gene>
<sequence>MATAREENPFEGGGLGTGGKFRKRPFRRTQTTPYDRPPTALRNARSNNGWLSKLVDPAQRLITSSAHRLFSSVFRKRLPAPSLPQSYSPEADEEARDNQQEAIALDTDGKQEAVIGQSEKQSITSDRGGLTELEQLLKQKTFTRSEIDRLTALLHSRTVDSPIGEEEKRDEVIRSKPMMSHDQKEKLPKTPSLKSGIESHLISTPYISSSVLDGDVASPAELAKAYMGSRPSKVSPSALGLRSQAVREEPTLQNSQSLLPKSSIMSIVPRPSSHGVLENGFTTPRSRGRSAIYNMARTPYSRVYPTSTLKGVVSMVDAYGGSSSSAQSAWDNNRLPGPKQGAIKRRSTMLENDIGSVGPIRRIRHKSNLLSSKGLSIPVSGSPLSTNGSRVGIDTAQYFHTKMSTENIDDTMPSTSFPPLPSKSREMGNKILQQLDKLVSPKDKSSEIKLPNVVDTSPTKLSPSMLRGQALQSLENVESSKFQGNLQDKSKLKSSVDNTYGAQNSYSQQRDKVENGQLKIGSPSESLANVETEVDATYPNKNIISITKTLDSSVMKPVNQPLLKKRAFHMSAHEDYLELDDDSFPNGSASSPSLEGKEKMDSTTVAEKTSITEAYSLDKPPALSLLQPSKSSALDEKTRLGPFGVPVVVEKSTLFTSLTASSPNEIVQPAVAIHSTLASEKATTPNESSSAFPILTAENKVQAMDAVPVSFADKVTSLTEPTFNFGSNKECDKVPESTFTSMSSVGGEHAGLKMDASSNANLGSSSSSSNVITGATDSMPRAPEAQKVYSNNISNSGFCFSTSETALQPAVSTSMAPSTTSTFSIKNTITIPNQNTASLASSPSLFSSAFQAPVPNNITSQNPLDSTSVTAGSSTTMTASSNGSAPTSAAAASNFGASQVPSTSFLPVSSTSVKDLVETKNRQDPGFSKVSGTIFGGSSVTVGSSGSSIFGFSSSAASTANNLSQGSAFGGPASPTGPATFTQNQFSSSAALPSFGLTQSTAFSSGSSLFTSVTSATELKSTAFSSGSSLFTSVTPATNIFNSGASFVVSTSASSSEANCVNSSSGTASSLFGGSWQPGKSPFGSTFSSSSLPSAFSFGAAGSSVVSTTSAPSVFGSSTGASSSSPFSFNSAAAATSTQPIFGNANHVSPIGSASLVNNNDQMNMEDSMAEDAIPASMPAGPVFGQAAVTPAANFGFGPNAPSGVSPFQFASQQNLPAAQNPSPFQPSGSLEFNAGGSFSLGSGGGDKSNRRYIRVKSKQRKK</sequence>
<dbReference type="GO" id="GO:0071763">
    <property type="term" value="P:nuclear membrane organization"/>
    <property type="evidence" value="ECO:0007669"/>
    <property type="project" value="TreeGrafter"/>
</dbReference>
<name>A0AAD7VGB5_QUISA</name>
<dbReference type="GO" id="GO:0005635">
    <property type="term" value="C:nuclear envelope"/>
    <property type="evidence" value="ECO:0007669"/>
    <property type="project" value="TreeGrafter"/>
</dbReference>
<dbReference type="Proteomes" id="UP001163823">
    <property type="component" value="Chromosome 3"/>
</dbReference>
<keyword evidence="3" id="KW-1185">Reference proteome</keyword>
<feature type="region of interest" description="Disordered" evidence="1">
    <location>
        <begin position="79"/>
        <end position="99"/>
    </location>
</feature>
<protein>
    <submittedName>
        <fullName evidence="2">Nuclear pore complex protein NUP1</fullName>
    </submittedName>
</protein>
<feature type="region of interest" description="Disordered" evidence="1">
    <location>
        <begin position="857"/>
        <end position="890"/>
    </location>
</feature>
<reference evidence="2" key="1">
    <citation type="journal article" date="2023" name="Science">
        <title>Elucidation of the pathway for biosynthesis of saponin adjuvants from the soapbark tree.</title>
        <authorList>
            <person name="Reed J."/>
            <person name="Orme A."/>
            <person name="El-Demerdash A."/>
            <person name="Owen C."/>
            <person name="Martin L.B.B."/>
            <person name="Misra R.C."/>
            <person name="Kikuchi S."/>
            <person name="Rejzek M."/>
            <person name="Martin A.C."/>
            <person name="Harkess A."/>
            <person name="Leebens-Mack J."/>
            <person name="Louveau T."/>
            <person name="Stephenson M.J."/>
            <person name="Osbourn A."/>
        </authorList>
    </citation>
    <scope>NUCLEOTIDE SEQUENCE</scope>
    <source>
        <strain evidence="2">S10</strain>
    </source>
</reference>
<dbReference type="AlphaFoldDB" id="A0AAD7VGB5"/>
<dbReference type="PANTHER" id="PTHR33416:SF20">
    <property type="entry name" value="NUCLEAR PORE COMPLEX PROTEIN NUP1"/>
    <property type="match status" value="1"/>
</dbReference>
<feature type="compositionally biased region" description="Basic residues" evidence="1">
    <location>
        <begin position="1251"/>
        <end position="1263"/>
    </location>
</feature>
<organism evidence="2 3">
    <name type="scientific">Quillaja saponaria</name>
    <name type="common">Soap bark tree</name>
    <dbReference type="NCBI Taxonomy" id="32244"/>
    <lineage>
        <taxon>Eukaryota</taxon>
        <taxon>Viridiplantae</taxon>
        <taxon>Streptophyta</taxon>
        <taxon>Embryophyta</taxon>
        <taxon>Tracheophyta</taxon>
        <taxon>Spermatophyta</taxon>
        <taxon>Magnoliopsida</taxon>
        <taxon>eudicotyledons</taxon>
        <taxon>Gunneridae</taxon>
        <taxon>Pentapetalae</taxon>
        <taxon>rosids</taxon>
        <taxon>fabids</taxon>
        <taxon>Fabales</taxon>
        <taxon>Quillajaceae</taxon>
        <taxon>Quillaja</taxon>
    </lineage>
</organism>
<feature type="region of interest" description="Disordered" evidence="1">
    <location>
        <begin position="578"/>
        <end position="601"/>
    </location>
</feature>
<dbReference type="PANTHER" id="PTHR33416">
    <property type="entry name" value="NUCLEAR PORE COMPLEX PROTEIN NUP1"/>
    <property type="match status" value="1"/>
</dbReference>
<evidence type="ECO:0000256" key="1">
    <source>
        <dbReference type="SAM" id="MobiDB-lite"/>
    </source>
</evidence>